<protein>
    <submittedName>
        <fullName evidence="1">Uncharacterized protein</fullName>
    </submittedName>
</protein>
<name>A0A1H1NIX7_9FLAO</name>
<sequence>MRCFDCAQHDGKTMSNEQLTINIGRMIECEIASLRSR</sequence>
<dbReference type="EMBL" id="LT629745">
    <property type="protein sequence ID" value="SDR98279.1"/>
    <property type="molecule type" value="Genomic_DNA"/>
</dbReference>
<accession>A0A1H1NIX7</accession>
<evidence type="ECO:0000313" key="2">
    <source>
        <dbReference type="Proteomes" id="UP000198858"/>
    </source>
</evidence>
<proteinExistence type="predicted"/>
<reference evidence="1 2" key="1">
    <citation type="submission" date="2016-10" db="EMBL/GenBank/DDBJ databases">
        <authorList>
            <person name="Varghese N."/>
            <person name="Submissions S."/>
        </authorList>
    </citation>
    <scope>NUCLEOTIDE SEQUENCE [LARGE SCALE GENOMIC DNA]</scope>
    <source>
        <strain evidence="1 2">Mar_2010_102</strain>
    </source>
</reference>
<dbReference type="AlphaFoldDB" id="A0A1H1NIX7"/>
<keyword evidence="2" id="KW-1185">Reference proteome</keyword>
<dbReference type="Proteomes" id="UP000198858">
    <property type="component" value="Chromosome I"/>
</dbReference>
<evidence type="ECO:0000313" key="1">
    <source>
        <dbReference type="EMBL" id="SDR98279.1"/>
    </source>
</evidence>
<gene>
    <name evidence="1" type="ORF">SAMN04488552_1720</name>
</gene>
<organism evidence="1 2">
    <name type="scientific">Christiangramia echinicola</name>
    <dbReference type="NCBI Taxonomy" id="279359"/>
    <lineage>
        <taxon>Bacteria</taxon>
        <taxon>Pseudomonadati</taxon>
        <taxon>Bacteroidota</taxon>
        <taxon>Flavobacteriia</taxon>
        <taxon>Flavobacteriales</taxon>
        <taxon>Flavobacteriaceae</taxon>
        <taxon>Christiangramia</taxon>
    </lineage>
</organism>
<dbReference type="STRING" id="1250231.SAMN04488552_1720"/>